<feature type="domain" description="EamA" evidence="7">
    <location>
        <begin position="154"/>
        <end position="289"/>
    </location>
</feature>
<evidence type="ECO:0000256" key="1">
    <source>
        <dbReference type="ARBA" id="ARBA00004141"/>
    </source>
</evidence>
<feature type="transmembrane region" description="Helical" evidence="6">
    <location>
        <begin position="91"/>
        <end position="109"/>
    </location>
</feature>
<dbReference type="InterPro" id="IPR000620">
    <property type="entry name" value="EamA_dom"/>
</dbReference>
<dbReference type="SUPFAM" id="SSF103481">
    <property type="entry name" value="Multidrug resistance efflux transporter EmrE"/>
    <property type="match status" value="2"/>
</dbReference>
<feature type="transmembrane region" description="Helical" evidence="6">
    <location>
        <begin position="121"/>
        <end position="143"/>
    </location>
</feature>
<feature type="transmembrane region" description="Helical" evidence="6">
    <location>
        <begin position="272"/>
        <end position="291"/>
    </location>
</feature>
<feature type="transmembrane region" description="Helical" evidence="6">
    <location>
        <begin position="32"/>
        <end position="54"/>
    </location>
</feature>
<comment type="similarity">
    <text evidence="2">Belongs to the EamA transporter family.</text>
</comment>
<organism evidence="8 9">
    <name type="scientific">Microcella daejeonensis</name>
    <dbReference type="NCBI Taxonomy" id="2994971"/>
    <lineage>
        <taxon>Bacteria</taxon>
        <taxon>Bacillati</taxon>
        <taxon>Actinomycetota</taxon>
        <taxon>Actinomycetes</taxon>
        <taxon>Micrococcales</taxon>
        <taxon>Microbacteriaceae</taxon>
        <taxon>Microcella</taxon>
    </lineage>
</organism>
<dbReference type="Gene3D" id="1.10.3730.20">
    <property type="match status" value="1"/>
</dbReference>
<comment type="subcellular location">
    <subcellularLocation>
        <location evidence="1">Membrane</location>
        <topology evidence="1">Multi-pass membrane protein</topology>
    </subcellularLocation>
</comment>
<evidence type="ECO:0000256" key="3">
    <source>
        <dbReference type="ARBA" id="ARBA00022692"/>
    </source>
</evidence>
<evidence type="ECO:0000256" key="2">
    <source>
        <dbReference type="ARBA" id="ARBA00007362"/>
    </source>
</evidence>
<evidence type="ECO:0000259" key="7">
    <source>
        <dbReference type="Pfam" id="PF00892"/>
    </source>
</evidence>
<name>A0A9E8S950_9MICO</name>
<reference evidence="8" key="1">
    <citation type="submission" date="2022-11" db="EMBL/GenBank/DDBJ databases">
        <title>Description of Microcella daejonensis nov. sp, isolated from riverside soil.</title>
        <authorList>
            <person name="Molina K.M."/>
            <person name="Kim S.B."/>
        </authorList>
    </citation>
    <scope>NUCLEOTIDE SEQUENCE</scope>
    <source>
        <strain evidence="8">MMS21-STM12</strain>
    </source>
</reference>
<gene>
    <name evidence="8" type="ORF">OVN18_11250</name>
</gene>
<dbReference type="RefSeq" id="WP_267780871.1">
    <property type="nucleotide sequence ID" value="NZ_CP113089.1"/>
</dbReference>
<feature type="transmembrane region" description="Helical" evidence="6">
    <location>
        <begin position="149"/>
        <end position="169"/>
    </location>
</feature>
<dbReference type="EMBL" id="CP113089">
    <property type="protein sequence ID" value="WAB81111.1"/>
    <property type="molecule type" value="Genomic_DNA"/>
</dbReference>
<feature type="transmembrane region" description="Helical" evidence="6">
    <location>
        <begin position="190"/>
        <end position="210"/>
    </location>
</feature>
<keyword evidence="5 6" id="KW-0472">Membrane</keyword>
<sequence length="298" mass="29752">MSSAVWALVAASVLWGTTGTVASLIDDRVGPLAIGAATMAVGGALLFLVSARGALGAIRSHDSRGWLLIGAVGVVIYPLAFYSAMDLAGVAIGNVTALGSGPLFAAILERLVEGRRLTGRWMLGASTAIIGVALLVVGGHGGAAASDGAGSLGLGVALGLLAGAAYALYTYASSRVIALGVPSRSAMGAVFGLGAVPLALVLLVTGGPLLTTGPRTIALTAYLALGPMLLAYLLFGWGLRALRSSTVTVITLLEPLVATILAVLIVGERLQLVGWVGLALILVGVGVVSTARRPRIAA</sequence>
<accession>A0A9E8S950</accession>
<evidence type="ECO:0000256" key="6">
    <source>
        <dbReference type="SAM" id="Phobius"/>
    </source>
</evidence>
<dbReference type="AlphaFoldDB" id="A0A9E8S950"/>
<evidence type="ECO:0000256" key="4">
    <source>
        <dbReference type="ARBA" id="ARBA00022989"/>
    </source>
</evidence>
<dbReference type="InterPro" id="IPR037185">
    <property type="entry name" value="EmrE-like"/>
</dbReference>
<dbReference type="Proteomes" id="UP001164706">
    <property type="component" value="Chromosome"/>
</dbReference>
<feature type="domain" description="EamA" evidence="7">
    <location>
        <begin position="4"/>
        <end position="136"/>
    </location>
</feature>
<keyword evidence="9" id="KW-1185">Reference proteome</keyword>
<protein>
    <submittedName>
        <fullName evidence="8">DMT family transporter</fullName>
    </submittedName>
</protein>
<dbReference type="PANTHER" id="PTHR32322">
    <property type="entry name" value="INNER MEMBRANE TRANSPORTER"/>
    <property type="match status" value="1"/>
</dbReference>
<proteinExistence type="inferred from homology"/>
<feature type="transmembrane region" description="Helical" evidence="6">
    <location>
        <begin position="216"/>
        <end position="235"/>
    </location>
</feature>
<keyword evidence="3 6" id="KW-0812">Transmembrane</keyword>
<evidence type="ECO:0000256" key="5">
    <source>
        <dbReference type="ARBA" id="ARBA00023136"/>
    </source>
</evidence>
<dbReference type="PANTHER" id="PTHR32322:SF2">
    <property type="entry name" value="EAMA DOMAIN-CONTAINING PROTEIN"/>
    <property type="match status" value="1"/>
</dbReference>
<keyword evidence="4 6" id="KW-1133">Transmembrane helix</keyword>
<dbReference type="KEGG" id="mdb:OVN18_11250"/>
<dbReference type="InterPro" id="IPR050638">
    <property type="entry name" value="AA-Vitamin_Transporters"/>
</dbReference>
<feature type="transmembrane region" description="Helical" evidence="6">
    <location>
        <begin position="247"/>
        <end position="266"/>
    </location>
</feature>
<dbReference type="Pfam" id="PF00892">
    <property type="entry name" value="EamA"/>
    <property type="match status" value="2"/>
</dbReference>
<feature type="transmembrane region" description="Helical" evidence="6">
    <location>
        <begin position="66"/>
        <end position="85"/>
    </location>
</feature>
<dbReference type="GO" id="GO:0016020">
    <property type="term" value="C:membrane"/>
    <property type="evidence" value="ECO:0007669"/>
    <property type="project" value="UniProtKB-SubCell"/>
</dbReference>
<evidence type="ECO:0000313" key="8">
    <source>
        <dbReference type="EMBL" id="WAB81111.1"/>
    </source>
</evidence>
<evidence type="ECO:0000313" key="9">
    <source>
        <dbReference type="Proteomes" id="UP001164706"/>
    </source>
</evidence>